<dbReference type="OrthoDB" id="849969at2759"/>
<feature type="binding site" description="axial binding residue" evidence="6">
    <location>
        <position position="190"/>
    </location>
    <ligand>
        <name>heme</name>
        <dbReference type="ChEBI" id="CHEBI:30413"/>
    </ligand>
    <ligandPart>
        <name>Fe</name>
        <dbReference type="ChEBI" id="CHEBI:18248"/>
    </ligandPart>
</feature>
<dbReference type="Proteomes" id="UP000657918">
    <property type="component" value="Unassembled WGS sequence"/>
</dbReference>
<keyword evidence="8" id="KW-1185">Reference proteome</keyword>
<evidence type="ECO:0000313" key="7">
    <source>
        <dbReference type="EMBL" id="KAF9687518.1"/>
    </source>
</evidence>
<reference evidence="7 8" key="1">
    <citation type="submission" date="2020-10" db="EMBL/GenBank/DDBJ databases">
        <title>Plant Genome Project.</title>
        <authorList>
            <person name="Zhang R.-G."/>
        </authorList>
    </citation>
    <scope>NUCLEOTIDE SEQUENCE [LARGE SCALE GENOMIC DNA]</scope>
    <source>
        <strain evidence="7">FAFU-HL-1</strain>
        <tissue evidence="7">Leaf</tissue>
    </source>
</reference>
<dbReference type="EMBL" id="JADGMS010000002">
    <property type="protein sequence ID" value="KAF9687518.1"/>
    <property type="molecule type" value="Genomic_DNA"/>
</dbReference>
<dbReference type="Gene3D" id="1.10.630.10">
    <property type="entry name" value="Cytochrome P450"/>
    <property type="match status" value="2"/>
</dbReference>
<evidence type="ECO:0008006" key="9">
    <source>
        <dbReference type="Google" id="ProtNLM"/>
    </source>
</evidence>
<evidence type="ECO:0000313" key="8">
    <source>
        <dbReference type="Proteomes" id="UP000657918"/>
    </source>
</evidence>
<dbReference type="InterPro" id="IPR001128">
    <property type="entry name" value="Cyt_P450"/>
</dbReference>
<keyword evidence="2 6" id="KW-0479">Metal-binding</keyword>
<evidence type="ECO:0000256" key="2">
    <source>
        <dbReference type="ARBA" id="ARBA00022723"/>
    </source>
</evidence>
<evidence type="ECO:0000256" key="4">
    <source>
        <dbReference type="ARBA" id="ARBA00023004"/>
    </source>
</evidence>
<dbReference type="GO" id="GO:0005506">
    <property type="term" value="F:iron ion binding"/>
    <property type="evidence" value="ECO:0007669"/>
    <property type="project" value="InterPro"/>
</dbReference>
<evidence type="ECO:0000256" key="1">
    <source>
        <dbReference type="ARBA" id="ARBA00022617"/>
    </source>
</evidence>
<keyword evidence="4 6" id="KW-0408">Iron</keyword>
<name>A0A835N762_9ROSI</name>
<evidence type="ECO:0000256" key="3">
    <source>
        <dbReference type="ARBA" id="ARBA00023002"/>
    </source>
</evidence>
<dbReference type="GO" id="GO:0020037">
    <property type="term" value="F:heme binding"/>
    <property type="evidence" value="ECO:0007669"/>
    <property type="project" value="InterPro"/>
</dbReference>
<protein>
    <recommendedName>
        <fullName evidence="9">Cytochrome P450</fullName>
    </recommendedName>
</protein>
<dbReference type="GO" id="GO:0004497">
    <property type="term" value="F:monooxygenase activity"/>
    <property type="evidence" value="ECO:0007669"/>
    <property type="project" value="UniProtKB-KW"/>
</dbReference>
<dbReference type="AlphaFoldDB" id="A0A835N762"/>
<keyword evidence="5" id="KW-0503">Monooxygenase</keyword>
<evidence type="ECO:0000256" key="5">
    <source>
        <dbReference type="ARBA" id="ARBA00023033"/>
    </source>
</evidence>
<comment type="cofactor">
    <cofactor evidence="6">
        <name>heme</name>
        <dbReference type="ChEBI" id="CHEBI:30413"/>
    </cofactor>
</comment>
<organism evidence="7 8">
    <name type="scientific">Salix dunnii</name>
    <dbReference type="NCBI Taxonomy" id="1413687"/>
    <lineage>
        <taxon>Eukaryota</taxon>
        <taxon>Viridiplantae</taxon>
        <taxon>Streptophyta</taxon>
        <taxon>Embryophyta</taxon>
        <taxon>Tracheophyta</taxon>
        <taxon>Spermatophyta</taxon>
        <taxon>Magnoliopsida</taxon>
        <taxon>eudicotyledons</taxon>
        <taxon>Gunneridae</taxon>
        <taxon>Pentapetalae</taxon>
        <taxon>rosids</taxon>
        <taxon>fabids</taxon>
        <taxon>Malpighiales</taxon>
        <taxon>Salicaceae</taxon>
        <taxon>Saliceae</taxon>
        <taxon>Salix</taxon>
    </lineage>
</organism>
<sequence>MRSVHYDPNLWEELTKFKPERFHGPEGKDGFMYLPFGAGRRACPREGLATRIGGLALEGNYKTMIEVLLTLQESEPECYKDETIKDLMLYTGPDRLIDEADLAQLAYLRSIINETLTMYPPTPLLVPRESSEVCLGGGFRIPRGTKLFVNMWAIQNDLNIWLGPGKFKPKRFDGLERASDGLILMPFGSCPGEGLALRTRMGDRLVDMTERPGFTMAKAQPLKAMCRPRPGMLKLFSQ</sequence>
<accession>A0A835N762</accession>
<comment type="caution">
    <text evidence="7">The sequence shown here is derived from an EMBL/GenBank/DDBJ whole genome shotgun (WGS) entry which is preliminary data.</text>
</comment>
<keyword evidence="3" id="KW-0560">Oxidoreductase</keyword>
<keyword evidence="1 6" id="KW-0349">Heme</keyword>
<dbReference type="PRINTS" id="PR00463">
    <property type="entry name" value="EP450I"/>
</dbReference>
<dbReference type="GO" id="GO:0016705">
    <property type="term" value="F:oxidoreductase activity, acting on paired donors, with incorporation or reduction of molecular oxygen"/>
    <property type="evidence" value="ECO:0007669"/>
    <property type="project" value="InterPro"/>
</dbReference>
<evidence type="ECO:0000256" key="6">
    <source>
        <dbReference type="PIRSR" id="PIRSR602401-1"/>
    </source>
</evidence>
<proteinExistence type="predicted"/>
<dbReference type="InterPro" id="IPR002401">
    <property type="entry name" value="Cyt_P450_E_grp-I"/>
</dbReference>
<dbReference type="Pfam" id="PF00067">
    <property type="entry name" value="p450"/>
    <property type="match status" value="2"/>
</dbReference>
<dbReference type="PANTHER" id="PTHR47947">
    <property type="entry name" value="CYTOCHROME P450 82C3-RELATED"/>
    <property type="match status" value="1"/>
</dbReference>
<dbReference type="PANTHER" id="PTHR47947:SF60">
    <property type="entry name" value="CYTOCHROME P450"/>
    <property type="match status" value="1"/>
</dbReference>
<gene>
    <name evidence="7" type="ORF">SADUNF_Sadunf02G0101900</name>
</gene>
<dbReference type="SUPFAM" id="SSF48264">
    <property type="entry name" value="Cytochrome P450"/>
    <property type="match status" value="2"/>
</dbReference>
<dbReference type="InterPro" id="IPR050651">
    <property type="entry name" value="Plant_Cytochrome_P450_Monoox"/>
</dbReference>
<dbReference type="InterPro" id="IPR036396">
    <property type="entry name" value="Cyt_P450_sf"/>
</dbReference>